<keyword evidence="3" id="KW-1185">Reference proteome</keyword>
<reference evidence="2" key="1">
    <citation type="submission" date="2020-08" db="EMBL/GenBank/DDBJ databases">
        <title>Multicomponent nature underlies the extraordinary mechanical properties of spider dragline silk.</title>
        <authorList>
            <person name="Kono N."/>
            <person name="Nakamura H."/>
            <person name="Mori M."/>
            <person name="Yoshida Y."/>
            <person name="Ohtoshi R."/>
            <person name="Malay A.D."/>
            <person name="Moran D.A.P."/>
            <person name="Tomita M."/>
            <person name="Numata K."/>
            <person name="Arakawa K."/>
        </authorList>
    </citation>
    <scope>NUCLEOTIDE SEQUENCE</scope>
</reference>
<name>A0A8X6J6V6_NEPPI</name>
<keyword evidence="1" id="KW-0812">Transmembrane</keyword>
<evidence type="ECO:0000313" key="3">
    <source>
        <dbReference type="Proteomes" id="UP000887013"/>
    </source>
</evidence>
<keyword evidence="1" id="KW-0472">Membrane</keyword>
<gene>
    <name evidence="2" type="ORF">NPIL_577561</name>
</gene>
<evidence type="ECO:0000256" key="1">
    <source>
        <dbReference type="SAM" id="Phobius"/>
    </source>
</evidence>
<dbReference type="Proteomes" id="UP000887013">
    <property type="component" value="Unassembled WGS sequence"/>
</dbReference>
<dbReference type="AlphaFoldDB" id="A0A8X6J6V6"/>
<accession>A0A8X6J6V6</accession>
<feature type="transmembrane region" description="Helical" evidence="1">
    <location>
        <begin position="60"/>
        <end position="82"/>
    </location>
</feature>
<dbReference type="EMBL" id="BMAW01043816">
    <property type="protein sequence ID" value="GFS41270.1"/>
    <property type="molecule type" value="Genomic_DNA"/>
</dbReference>
<sequence>MVIISASITNELARKAKYFMNNLPNRIPQQSQRIKCILGKTCIQDYSLTLWKIYVIDRSMLFTCFGTLLTYGMLIGALGNNFEEKSVEKKNMYQVY</sequence>
<keyword evidence="1" id="KW-1133">Transmembrane helix</keyword>
<comment type="caution">
    <text evidence="2">The sequence shown here is derived from an EMBL/GenBank/DDBJ whole genome shotgun (WGS) entry which is preliminary data.</text>
</comment>
<protein>
    <submittedName>
        <fullName evidence="2">Uncharacterized protein</fullName>
    </submittedName>
</protein>
<organism evidence="2 3">
    <name type="scientific">Nephila pilipes</name>
    <name type="common">Giant wood spider</name>
    <name type="synonym">Nephila maculata</name>
    <dbReference type="NCBI Taxonomy" id="299642"/>
    <lineage>
        <taxon>Eukaryota</taxon>
        <taxon>Metazoa</taxon>
        <taxon>Ecdysozoa</taxon>
        <taxon>Arthropoda</taxon>
        <taxon>Chelicerata</taxon>
        <taxon>Arachnida</taxon>
        <taxon>Araneae</taxon>
        <taxon>Araneomorphae</taxon>
        <taxon>Entelegynae</taxon>
        <taxon>Araneoidea</taxon>
        <taxon>Nephilidae</taxon>
        <taxon>Nephila</taxon>
    </lineage>
</organism>
<proteinExistence type="predicted"/>
<evidence type="ECO:0000313" key="2">
    <source>
        <dbReference type="EMBL" id="GFS41270.1"/>
    </source>
</evidence>
<dbReference type="OrthoDB" id="6430535at2759"/>